<name>A0AAC9BMN1_9RALS</name>
<proteinExistence type="predicted"/>
<protein>
    <submittedName>
        <fullName evidence="1">Uncharacterized protein</fullName>
    </submittedName>
</protein>
<sequence>MEFTIRKAFQLGVSNFGCQGHGQPGGCSLIAWQSQYDPPLRLARERTK</sequence>
<evidence type="ECO:0000313" key="2">
    <source>
        <dbReference type="Proteomes" id="UP000077927"/>
    </source>
</evidence>
<dbReference type="EMBL" id="CP012606">
    <property type="protein sequence ID" value="ANH75235.1"/>
    <property type="molecule type" value="Genomic_DNA"/>
</dbReference>
<dbReference type="AlphaFoldDB" id="A0AAC9BMN1"/>
<organism evidence="1 2">
    <name type="scientific">Ralstonia insidiosa</name>
    <dbReference type="NCBI Taxonomy" id="190721"/>
    <lineage>
        <taxon>Bacteria</taxon>
        <taxon>Pseudomonadati</taxon>
        <taxon>Pseudomonadota</taxon>
        <taxon>Betaproteobacteria</taxon>
        <taxon>Burkholderiales</taxon>
        <taxon>Burkholderiaceae</taxon>
        <taxon>Ralstonia</taxon>
    </lineage>
</organism>
<dbReference type="Proteomes" id="UP000077927">
    <property type="component" value="Chromosome 2"/>
</dbReference>
<reference evidence="1 2" key="1">
    <citation type="submission" date="2015-09" db="EMBL/GenBank/DDBJ databases">
        <authorList>
            <person name="Xu Y."/>
            <person name="Nagy A."/>
            <person name="Liu N.T."/>
            <person name="Nou X."/>
        </authorList>
    </citation>
    <scope>NUCLEOTIDE SEQUENCE [LARGE SCALE GENOMIC DNA]</scope>
    <source>
        <strain evidence="1 2">FC1138</strain>
    </source>
</reference>
<accession>A0AAC9BMN1</accession>
<evidence type="ECO:0000313" key="1">
    <source>
        <dbReference type="EMBL" id="ANH75235.1"/>
    </source>
</evidence>
<dbReference type="KEGG" id="rin:ACS15_4582"/>
<gene>
    <name evidence="1" type="ORF">ACS15_4582</name>
</gene>